<protein>
    <submittedName>
        <fullName evidence="2">Uncharacterized protein</fullName>
    </submittedName>
</protein>
<sequence length="267" mass="30196">MLFHPLIDASVGVTGDDQWQLLALQSLFQQRRSALQMQRQQVDLVYRQQLTSLKQELAMLQRQLLESFNAGFNIAPLQLSGLALQLLPQESLWAGRLPPAIPEQSQGSQQLSTSQPAHNSPESSSSHFGLSKQAAPVHVPILDYEPKNICMVITDALNRLKDQCVICLLGAVGTRWTHYAHTTVQCPTNINLWKDAAYIQWVQTVWRFPQGYCDQCGCISVCSSRLFSFYCVSLSKWLFEDAPNQSLGLKNLHYLFHWLVRIGRLLS</sequence>
<organism evidence="2 3">
    <name type="scientific">Mycena pura</name>
    <dbReference type="NCBI Taxonomy" id="153505"/>
    <lineage>
        <taxon>Eukaryota</taxon>
        <taxon>Fungi</taxon>
        <taxon>Dikarya</taxon>
        <taxon>Basidiomycota</taxon>
        <taxon>Agaricomycotina</taxon>
        <taxon>Agaricomycetes</taxon>
        <taxon>Agaricomycetidae</taxon>
        <taxon>Agaricales</taxon>
        <taxon>Marasmiineae</taxon>
        <taxon>Mycenaceae</taxon>
        <taxon>Mycena</taxon>
    </lineage>
</organism>
<keyword evidence="3" id="KW-1185">Reference proteome</keyword>
<evidence type="ECO:0000256" key="1">
    <source>
        <dbReference type="SAM" id="MobiDB-lite"/>
    </source>
</evidence>
<proteinExistence type="predicted"/>
<feature type="region of interest" description="Disordered" evidence="1">
    <location>
        <begin position="98"/>
        <end position="129"/>
    </location>
</feature>
<evidence type="ECO:0000313" key="3">
    <source>
        <dbReference type="Proteomes" id="UP001219525"/>
    </source>
</evidence>
<feature type="compositionally biased region" description="Polar residues" evidence="1">
    <location>
        <begin position="116"/>
        <end position="128"/>
    </location>
</feature>
<reference evidence="2" key="1">
    <citation type="submission" date="2023-03" db="EMBL/GenBank/DDBJ databases">
        <title>Massive genome expansion in bonnet fungi (Mycena s.s.) driven by repeated elements and novel gene families across ecological guilds.</title>
        <authorList>
            <consortium name="Lawrence Berkeley National Laboratory"/>
            <person name="Harder C.B."/>
            <person name="Miyauchi S."/>
            <person name="Viragh M."/>
            <person name="Kuo A."/>
            <person name="Thoen E."/>
            <person name="Andreopoulos B."/>
            <person name="Lu D."/>
            <person name="Skrede I."/>
            <person name="Drula E."/>
            <person name="Henrissat B."/>
            <person name="Morin E."/>
            <person name="Kohler A."/>
            <person name="Barry K."/>
            <person name="LaButti K."/>
            <person name="Morin E."/>
            <person name="Salamov A."/>
            <person name="Lipzen A."/>
            <person name="Mereny Z."/>
            <person name="Hegedus B."/>
            <person name="Baldrian P."/>
            <person name="Stursova M."/>
            <person name="Weitz H."/>
            <person name="Taylor A."/>
            <person name="Grigoriev I.V."/>
            <person name="Nagy L.G."/>
            <person name="Martin F."/>
            <person name="Kauserud H."/>
        </authorList>
    </citation>
    <scope>NUCLEOTIDE SEQUENCE</scope>
    <source>
        <strain evidence="2">9144</strain>
    </source>
</reference>
<accession>A0AAD6YBI0</accession>
<dbReference type="Proteomes" id="UP001219525">
    <property type="component" value="Unassembled WGS sequence"/>
</dbReference>
<dbReference type="AlphaFoldDB" id="A0AAD6YBI0"/>
<feature type="compositionally biased region" description="Low complexity" evidence="1">
    <location>
        <begin position="104"/>
        <end position="115"/>
    </location>
</feature>
<name>A0AAD6YBI0_9AGAR</name>
<comment type="caution">
    <text evidence="2">The sequence shown here is derived from an EMBL/GenBank/DDBJ whole genome shotgun (WGS) entry which is preliminary data.</text>
</comment>
<gene>
    <name evidence="2" type="ORF">GGX14DRAFT_393626</name>
</gene>
<evidence type="ECO:0000313" key="2">
    <source>
        <dbReference type="EMBL" id="KAJ7211986.1"/>
    </source>
</evidence>
<dbReference type="EMBL" id="JARJCW010000024">
    <property type="protein sequence ID" value="KAJ7211986.1"/>
    <property type="molecule type" value="Genomic_DNA"/>
</dbReference>